<dbReference type="GO" id="GO:0005737">
    <property type="term" value="C:cytoplasm"/>
    <property type="evidence" value="ECO:0007669"/>
    <property type="project" value="TreeGrafter"/>
</dbReference>
<sequence length="550" mass="61652">MEKAFQEAILRAIEEQTTNAHEIQQQLLEDILKENAETEYLNKYLNGQIDKQLFKKNVPIVTYEDIKHYIDRIVNGEPSSLFTGTSGGQPKMIPSTDQASETRCSIPLFTEAVLRKHMDCLEYKGKVTYFLFAKPELDTPSAPFGVITCLDTKQSMYCQLLASLLQRDEVLAVGAAFASALASIIKFLQDYWKEICSNIRTGHLSDWITEPACRDGMSSILTGPNPELADLLEHIFGNQSWEGILKKLWPVAKGVDVVVTGTMSQYFNLLDFYSGGLPIVSTSYTSSEACFGINLNPLNKPSEVSYTFLPALAYFEFLPVDKDNGSEKAQKLQVTGVSKEESAVDLVDVKVGRCYEVVVTTMGGLYRYRVGDILKVTGFYNNSPQFEFVERQNVVLSVDTDKTSESDLLKAIMDATRLLEPLGLLLTSYSSYADTSCAPGRYALFWELKLKESNTDDLPKLDPKIMEQCCARVEESLDFTYKFYRKINLIAPLEIRVVKQGAFVALMDFFVSRGASISQYKTPCCLKLQEAIEILNSKVVGKFFSSKNFS</sequence>
<evidence type="ECO:0000313" key="5">
    <source>
        <dbReference type="EMBL" id="OMO73265.1"/>
    </source>
</evidence>
<dbReference type="PANTHER" id="PTHR31901">
    <property type="entry name" value="GH3 DOMAIN-CONTAINING PROTEIN"/>
    <property type="match status" value="1"/>
</dbReference>
<dbReference type="Pfam" id="PF23572">
    <property type="entry name" value="GH3_C"/>
    <property type="match status" value="1"/>
</dbReference>
<dbReference type="GO" id="GO:0016881">
    <property type="term" value="F:acid-amino acid ligase activity"/>
    <property type="evidence" value="ECO:0007669"/>
    <property type="project" value="TreeGrafter"/>
</dbReference>
<feature type="domain" description="GH3 middle" evidence="3">
    <location>
        <begin position="306"/>
        <end position="391"/>
    </location>
</feature>
<dbReference type="InterPro" id="IPR055378">
    <property type="entry name" value="GH3_C"/>
</dbReference>
<dbReference type="EMBL" id="AWUE01019488">
    <property type="protein sequence ID" value="OMO73265.1"/>
    <property type="molecule type" value="Genomic_DNA"/>
</dbReference>
<reference evidence="6" key="1">
    <citation type="submission" date="2013-09" db="EMBL/GenBank/DDBJ databases">
        <title>Corchorus olitorius genome sequencing.</title>
        <authorList>
            <person name="Alam M."/>
            <person name="Haque M.S."/>
            <person name="Islam M.S."/>
            <person name="Emdad E.M."/>
            <person name="Islam M.M."/>
            <person name="Ahmed B."/>
            <person name="Halim A."/>
            <person name="Hossen Q.M.M."/>
            <person name="Hossain M.Z."/>
            <person name="Ahmed R."/>
            <person name="Khan M.M."/>
            <person name="Islam R."/>
            <person name="Rashid M.M."/>
            <person name="Khan S.A."/>
            <person name="Rahman M.S."/>
            <person name="Alam M."/>
            <person name="Yahiya A.S."/>
            <person name="Khan M.S."/>
            <person name="Azam M.S."/>
            <person name="Haque T."/>
            <person name="Lashkar M.Z.H."/>
            <person name="Akhand A.I."/>
            <person name="Morshed G."/>
            <person name="Roy S."/>
            <person name="Uddin K.S."/>
            <person name="Rabeya T."/>
            <person name="Hossain A.S."/>
            <person name="Chowdhury A."/>
            <person name="Snigdha A.R."/>
            <person name="Mortoza M.S."/>
            <person name="Matin S.A."/>
            <person name="Hoque S.M.E."/>
            <person name="Islam M.K."/>
            <person name="Roy D.K."/>
            <person name="Haider R."/>
            <person name="Moosa M.M."/>
            <person name="Elias S.M."/>
            <person name="Hasan A.M."/>
            <person name="Jahan S."/>
            <person name="Shafiuddin M."/>
            <person name="Mahmood N."/>
            <person name="Shommy N.S."/>
        </authorList>
    </citation>
    <scope>NUCLEOTIDE SEQUENCE [LARGE SCALE GENOMIC DNA]</scope>
    <source>
        <strain evidence="6">cv. O-4</strain>
    </source>
</reference>
<evidence type="ECO:0000256" key="2">
    <source>
        <dbReference type="ARBA" id="ARBA00022598"/>
    </source>
</evidence>
<dbReference type="OrthoDB" id="10004661at2759"/>
<dbReference type="Proteomes" id="UP000187203">
    <property type="component" value="Unassembled WGS sequence"/>
</dbReference>
<evidence type="ECO:0000259" key="4">
    <source>
        <dbReference type="Pfam" id="PF23572"/>
    </source>
</evidence>
<organism evidence="5 6">
    <name type="scientific">Corchorus olitorius</name>
    <dbReference type="NCBI Taxonomy" id="93759"/>
    <lineage>
        <taxon>Eukaryota</taxon>
        <taxon>Viridiplantae</taxon>
        <taxon>Streptophyta</taxon>
        <taxon>Embryophyta</taxon>
        <taxon>Tracheophyta</taxon>
        <taxon>Spermatophyta</taxon>
        <taxon>Magnoliopsida</taxon>
        <taxon>eudicotyledons</taxon>
        <taxon>Gunneridae</taxon>
        <taxon>Pentapetalae</taxon>
        <taxon>rosids</taxon>
        <taxon>malvids</taxon>
        <taxon>Malvales</taxon>
        <taxon>Malvaceae</taxon>
        <taxon>Grewioideae</taxon>
        <taxon>Apeibeae</taxon>
        <taxon>Corchorus</taxon>
    </lineage>
</organism>
<protein>
    <submittedName>
        <fullName evidence="5">GH3 auxin-responsive promoter</fullName>
    </submittedName>
</protein>
<evidence type="ECO:0000256" key="1">
    <source>
        <dbReference type="ARBA" id="ARBA00008068"/>
    </source>
</evidence>
<keyword evidence="2" id="KW-0436">Ligase</keyword>
<evidence type="ECO:0000313" key="6">
    <source>
        <dbReference type="Proteomes" id="UP000187203"/>
    </source>
</evidence>
<dbReference type="AlphaFoldDB" id="A0A1R3HS89"/>
<accession>A0A1R3HS89</accession>
<dbReference type="Pfam" id="PF23571">
    <property type="entry name" value="GH3_M"/>
    <property type="match status" value="1"/>
</dbReference>
<dbReference type="PANTHER" id="PTHR31901:SF95">
    <property type="entry name" value="INDOLE-3-ACETIC ACID-AMIDO SYNTHETASE GH3.17-LIKE"/>
    <property type="match status" value="1"/>
</dbReference>
<dbReference type="InterPro" id="IPR004993">
    <property type="entry name" value="GH3"/>
</dbReference>
<proteinExistence type="inferred from homology"/>
<feature type="domain" description="GH3 C-terminal" evidence="4">
    <location>
        <begin position="407"/>
        <end position="527"/>
    </location>
</feature>
<evidence type="ECO:0000259" key="3">
    <source>
        <dbReference type="Pfam" id="PF23571"/>
    </source>
</evidence>
<dbReference type="InterPro" id="IPR055377">
    <property type="entry name" value="GH3_M"/>
</dbReference>
<comment type="caution">
    <text evidence="5">The sequence shown here is derived from an EMBL/GenBank/DDBJ whole genome shotgun (WGS) entry which is preliminary data.</text>
</comment>
<gene>
    <name evidence="5" type="ORF">COLO4_27196</name>
</gene>
<comment type="similarity">
    <text evidence="1">Belongs to the IAA-amido conjugating enzyme family.</text>
</comment>
<keyword evidence="6" id="KW-1185">Reference proteome</keyword>
<name>A0A1R3HS89_9ROSI</name>
<dbReference type="Pfam" id="PF03321">
    <property type="entry name" value="GH3"/>
    <property type="match status" value="2"/>
</dbReference>